<dbReference type="RefSeq" id="WP_137666967.1">
    <property type="nucleotide sequence ID" value="NZ_BJCE01000037.1"/>
</dbReference>
<feature type="repeat" description="TPR" evidence="3">
    <location>
        <begin position="306"/>
        <end position="339"/>
    </location>
</feature>
<keyword evidence="1" id="KW-0677">Repeat</keyword>
<reference evidence="6" key="1">
    <citation type="submission" date="2019-02" db="EMBL/GenBank/DDBJ databases">
        <title>Draft genome sequence of Sphaerospermopsis reniformis NIES-1949.</title>
        <authorList>
            <person name="Yamaguchi H."/>
            <person name="Suzuki S."/>
            <person name="Kawachi M."/>
        </authorList>
    </citation>
    <scope>NUCLEOTIDE SEQUENCE [LARGE SCALE GENOMIC DNA]</scope>
    <source>
        <strain evidence="6">NIES-1949</strain>
    </source>
</reference>
<proteinExistence type="predicted"/>
<feature type="repeat" description="TPR" evidence="3">
    <location>
        <begin position="378"/>
        <end position="411"/>
    </location>
</feature>
<protein>
    <submittedName>
        <fullName evidence="5">Tetratricopeptide TPR_2 repeat protein</fullName>
    </submittedName>
</protein>
<dbReference type="Pfam" id="PF13365">
    <property type="entry name" value="Trypsin_2"/>
    <property type="match status" value="1"/>
</dbReference>
<dbReference type="AlphaFoldDB" id="A0A479ZZ75"/>
<gene>
    <name evidence="5" type="ORF">SR1949_15450</name>
</gene>
<evidence type="ECO:0000256" key="3">
    <source>
        <dbReference type="PROSITE-ProRule" id="PRU00339"/>
    </source>
</evidence>
<dbReference type="InterPro" id="IPR019734">
    <property type="entry name" value="TPR_rpt"/>
</dbReference>
<dbReference type="EMBL" id="BJCE01000037">
    <property type="protein sequence ID" value="GCL36441.1"/>
    <property type="molecule type" value="Genomic_DNA"/>
</dbReference>
<dbReference type="Gene3D" id="2.40.10.10">
    <property type="entry name" value="Trypsin-like serine proteases"/>
    <property type="match status" value="2"/>
</dbReference>
<dbReference type="PROSITE" id="PS50005">
    <property type="entry name" value="TPR"/>
    <property type="match status" value="7"/>
</dbReference>
<evidence type="ECO:0000313" key="6">
    <source>
        <dbReference type="Proteomes" id="UP000300142"/>
    </source>
</evidence>
<comment type="caution">
    <text evidence="5">The sequence shown here is derived from an EMBL/GenBank/DDBJ whole genome shotgun (WGS) entry which is preliminary data.</text>
</comment>
<dbReference type="Pfam" id="PF13414">
    <property type="entry name" value="TPR_11"/>
    <property type="match status" value="1"/>
</dbReference>
<dbReference type="InterPro" id="IPR050498">
    <property type="entry name" value="Ycf3"/>
</dbReference>
<dbReference type="SMART" id="SM00028">
    <property type="entry name" value="TPR"/>
    <property type="match status" value="8"/>
</dbReference>
<dbReference type="GO" id="GO:0046813">
    <property type="term" value="P:receptor-mediated virion attachment to host cell"/>
    <property type="evidence" value="ECO:0007669"/>
    <property type="project" value="TreeGrafter"/>
</dbReference>
<keyword evidence="2 3" id="KW-0802">TPR repeat</keyword>
<accession>A0A479ZZ75</accession>
<evidence type="ECO:0000256" key="2">
    <source>
        <dbReference type="ARBA" id="ARBA00022803"/>
    </source>
</evidence>
<organism evidence="5 6">
    <name type="scientific">Sphaerospermopsis reniformis</name>
    <dbReference type="NCBI Taxonomy" id="531300"/>
    <lineage>
        <taxon>Bacteria</taxon>
        <taxon>Bacillati</taxon>
        <taxon>Cyanobacteriota</taxon>
        <taxon>Cyanophyceae</taxon>
        <taxon>Nostocales</taxon>
        <taxon>Aphanizomenonaceae</taxon>
        <taxon>Sphaerospermopsis</taxon>
    </lineage>
</organism>
<feature type="repeat" description="TPR" evidence="3">
    <location>
        <begin position="433"/>
        <end position="466"/>
    </location>
</feature>
<feature type="signal peptide" evidence="4">
    <location>
        <begin position="1"/>
        <end position="26"/>
    </location>
</feature>
<feature type="repeat" description="TPR" evidence="3">
    <location>
        <begin position="255"/>
        <end position="288"/>
    </location>
</feature>
<dbReference type="PANTHER" id="PTHR44858:SF1">
    <property type="entry name" value="UDP-N-ACETYLGLUCOSAMINE--PEPTIDE N-ACETYLGLUCOSAMINYLTRANSFERASE SPINDLY-RELATED"/>
    <property type="match status" value="1"/>
</dbReference>
<dbReference type="Pfam" id="PF13181">
    <property type="entry name" value="TPR_8"/>
    <property type="match status" value="2"/>
</dbReference>
<keyword evidence="4" id="KW-0732">Signal</keyword>
<keyword evidence="6" id="KW-1185">Reference proteome</keyword>
<feature type="repeat" description="TPR" evidence="3">
    <location>
        <begin position="467"/>
        <end position="500"/>
    </location>
</feature>
<dbReference type="InterPro" id="IPR043504">
    <property type="entry name" value="Peptidase_S1_PA_chymotrypsin"/>
</dbReference>
<feature type="repeat" description="TPR" evidence="3">
    <location>
        <begin position="340"/>
        <end position="373"/>
    </location>
</feature>
<dbReference type="InterPro" id="IPR009003">
    <property type="entry name" value="Peptidase_S1_PA"/>
</dbReference>
<dbReference type="Pfam" id="PF13371">
    <property type="entry name" value="TPR_9"/>
    <property type="match status" value="1"/>
</dbReference>
<dbReference type="PROSITE" id="PS50293">
    <property type="entry name" value="TPR_REGION"/>
    <property type="match status" value="4"/>
</dbReference>
<feature type="repeat" description="TPR" evidence="3">
    <location>
        <begin position="501"/>
        <end position="534"/>
    </location>
</feature>
<dbReference type="InterPro" id="IPR011990">
    <property type="entry name" value="TPR-like_helical_dom_sf"/>
</dbReference>
<dbReference type="Pfam" id="PF13432">
    <property type="entry name" value="TPR_16"/>
    <property type="match status" value="1"/>
</dbReference>
<dbReference type="SUPFAM" id="SSF50494">
    <property type="entry name" value="Trypsin-like serine proteases"/>
    <property type="match status" value="1"/>
</dbReference>
<feature type="chain" id="PRO_5019860926" evidence="4">
    <location>
        <begin position="27"/>
        <end position="587"/>
    </location>
</feature>
<dbReference type="Gene3D" id="1.25.40.10">
    <property type="entry name" value="Tetratricopeptide repeat domain"/>
    <property type="match status" value="4"/>
</dbReference>
<dbReference type="Proteomes" id="UP000300142">
    <property type="component" value="Unassembled WGS sequence"/>
</dbReference>
<name>A0A479ZZ75_9CYAN</name>
<evidence type="ECO:0000256" key="4">
    <source>
        <dbReference type="SAM" id="SignalP"/>
    </source>
</evidence>
<dbReference type="PANTHER" id="PTHR44858">
    <property type="entry name" value="TETRATRICOPEPTIDE REPEAT PROTEIN 6"/>
    <property type="match status" value="1"/>
</dbReference>
<evidence type="ECO:0000313" key="5">
    <source>
        <dbReference type="EMBL" id="GCL36441.1"/>
    </source>
</evidence>
<sequence>MNYKYTIPAALIGVSIALVQTQTAFALSSTEVSKRAKQITVLIESITPGSGVIIKRSGKTYTVLTAAHVVSGNKAEIVTPDGKRYPLNYNTVKSFLPEVDLAIFQFTSSSNYPVAKIGDSDQSPEGRIAYVAGFPIAKANSISRSIYNFTDGKITANASRPLKDGYALVYSNITLPGMSGGPVFNDKGELIGVHGRGDEAKAKIETSNINPTVRYIKSGFNLGIPINTFLRRSAKSGIDFGVSPPPQRVSTAPKADDFLIQALDKYQKGDYQGAIVAYNEAVRLNPKLQAAIVDHYQQSELNRKSTEAYNRQGLIRLQTGDIQGAFADFNQALKINPDDAIAYIGRGTARYDLGDKKAAIADFNQAIKINPNNEEAYSIAYTLRGIARYELGEKQAAIEDFKQAFKINPDLDPKLQAKISQYYKQPLQNLNPTKTYTGDGFRYLELEDHQEALTAFNQALQVNPNDALAYIGRGTARYKLGDKKTAITDFNQALKINPNLVLAYARRGAVRIGLGDKQGAMADFNQALKLNPNSAELYSARGSVRYLLGDKKGSIDDMKKAVNLFQQQGNQIEYQKTLQLLNQFQSQ</sequence>
<dbReference type="SUPFAM" id="SSF48452">
    <property type="entry name" value="TPR-like"/>
    <property type="match status" value="1"/>
</dbReference>
<evidence type="ECO:0000256" key="1">
    <source>
        <dbReference type="ARBA" id="ARBA00022737"/>
    </source>
</evidence>
<dbReference type="GO" id="GO:0009279">
    <property type="term" value="C:cell outer membrane"/>
    <property type="evidence" value="ECO:0007669"/>
    <property type="project" value="TreeGrafter"/>
</dbReference>